<dbReference type="Pfam" id="PF02412">
    <property type="entry name" value="TSP_3"/>
    <property type="match status" value="3"/>
</dbReference>
<evidence type="ECO:0000313" key="3">
    <source>
        <dbReference type="EMBL" id="TLF45557.1"/>
    </source>
</evidence>
<evidence type="ECO:0000256" key="1">
    <source>
        <dbReference type="ARBA" id="ARBA00022729"/>
    </source>
</evidence>
<name>A0A5R8M7P3_9FLAO</name>
<dbReference type="Proteomes" id="UP000308382">
    <property type="component" value="Unassembled WGS sequence"/>
</dbReference>
<keyword evidence="1" id="KW-0732">Signal</keyword>
<dbReference type="Gene3D" id="4.10.1080.10">
    <property type="entry name" value="TSP type-3 repeat"/>
    <property type="match status" value="1"/>
</dbReference>
<reference evidence="3 4" key="1">
    <citation type="journal article" date="2017" name="Int. J. Syst. Evol. Microbiol.">
        <title>Maripseudobacter aurantiacus gen. nov., sp. nov., a novel member of the family Flavobacteriaceae isolated from a sedimentation basin.</title>
        <authorList>
            <person name="Chen C."/>
            <person name="Su Y."/>
            <person name="Tao T."/>
            <person name="Fu G."/>
            <person name="Zhang C."/>
            <person name="Sun C."/>
            <person name="Zhang X."/>
            <person name="Wu M."/>
        </authorList>
    </citation>
    <scope>NUCLEOTIDE SEQUENCE [LARGE SCALE GENOMIC DNA]</scope>
    <source>
        <strain evidence="4">CDA4</strain>
    </source>
</reference>
<dbReference type="GO" id="GO:0005509">
    <property type="term" value="F:calcium ion binding"/>
    <property type="evidence" value="ECO:0007669"/>
    <property type="project" value="InterPro"/>
</dbReference>
<dbReference type="InterPro" id="IPR026444">
    <property type="entry name" value="Secre_tail"/>
</dbReference>
<accession>A0A5R8M7P3</accession>
<dbReference type="SUPFAM" id="SSF63829">
    <property type="entry name" value="Calcium-dependent phosphotriesterase"/>
    <property type="match status" value="1"/>
</dbReference>
<protein>
    <submittedName>
        <fullName evidence="3">T9SS type A sorting domain-containing protein</fullName>
    </submittedName>
</protein>
<dbReference type="AlphaFoldDB" id="A0A5R8M7P3"/>
<dbReference type="GO" id="GO:0007155">
    <property type="term" value="P:cell adhesion"/>
    <property type="evidence" value="ECO:0007669"/>
    <property type="project" value="InterPro"/>
</dbReference>
<evidence type="ECO:0000259" key="2">
    <source>
        <dbReference type="Pfam" id="PF18962"/>
    </source>
</evidence>
<proteinExistence type="predicted"/>
<keyword evidence="4" id="KW-1185">Reference proteome</keyword>
<dbReference type="SUPFAM" id="SSF103647">
    <property type="entry name" value="TSP type-3 repeat"/>
    <property type="match status" value="1"/>
</dbReference>
<sequence length="806" mass="89387">MKNQPNYSTKHIVVFFLFLLTYSLQSQELEWAFSDGGHLTERALNVEKVPGGVVFLSSNGLEKRNETGQQLWRFDFFGLDEYRYSSKPSLGAIAVDESGNIYARLTFPSNNSNDTSISTVSNIDIPHGNSIIKINSEGKLLWARKITGSKSVRVEYHKGSIYAIGLFSDTLNIDDTYLFDNIENTECGNSYEDLYAEDIFIAKWNTIGQIQHGVRLGEAAYDRLKAVTLDQKGNMFLAVNYGESYCTPNENRIYKISPDLETLWSKTIVKEYEQGNGTGLLNPTDLYVGPNGKLYYWCYVSGKVFTDTIRIANLANYGSAAALVEFNARDGSFLNYRFFEGFSVYSQRGHMAYYKDHLLIATSFRETQEFDNGSITTVNPGEEPVLLKVDLNSFNFDHVMHLSGIPQPYHTSVKDWSGPVVVDGDNLYYSGSFSSDTLNLTPNVNLYNNSGNNDQDYFLTKYSFAGLDFSTTEIDDDGDGVSNAMDLCPSTALGEEVDEQGCSLVQKDSDLDGVTDDLDTCPDTIPGAEVNSEGCSQEQIDTDGDGVPDFRDNCSETEAGVLVNEDGCEIVTLDSNLFQIETVGEACEDANNGSIFIQTQDSSRAYRVILNGSQEISFTGETLIENLKAGQYDLCILADGLDSDMLCYTLTIAAGTEISLVGIVNLGARTLNLELSGGTVYKINFNGKLLQTTQSYLELDLKEGLNQVNVTTDLLCQGNATYKVDLGSALRVAPNPFSDEIDLSYLSNSNVVTVNIYNQTGQQVYQKWFGPWEPIILKDLSHLKTGVYLLEFLGNDTYYSQKIIKR</sequence>
<evidence type="ECO:0000313" key="4">
    <source>
        <dbReference type="Proteomes" id="UP000308382"/>
    </source>
</evidence>
<gene>
    <name evidence="3" type="ORF">FEK29_05395</name>
</gene>
<dbReference type="EMBL" id="VBUK01000002">
    <property type="protein sequence ID" value="TLF45557.1"/>
    <property type="molecule type" value="Genomic_DNA"/>
</dbReference>
<dbReference type="Pfam" id="PF18962">
    <property type="entry name" value="Por_Secre_tail"/>
    <property type="match status" value="1"/>
</dbReference>
<dbReference type="InterPro" id="IPR003367">
    <property type="entry name" value="Thrombospondin_3-like_rpt"/>
</dbReference>
<dbReference type="NCBIfam" id="TIGR04183">
    <property type="entry name" value="Por_Secre_tail"/>
    <property type="match status" value="1"/>
</dbReference>
<comment type="caution">
    <text evidence="3">The sequence shown here is derived from an EMBL/GenBank/DDBJ whole genome shotgun (WGS) entry which is preliminary data.</text>
</comment>
<dbReference type="InterPro" id="IPR028974">
    <property type="entry name" value="TSP_type-3_rpt"/>
</dbReference>
<organism evidence="3 4">
    <name type="scientific">Maribacter aurantiacus</name>
    <dbReference type="NCBI Taxonomy" id="1882343"/>
    <lineage>
        <taxon>Bacteria</taxon>
        <taxon>Pseudomonadati</taxon>
        <taxon>Bacteroidota</taxon>
        <taxon>Flavobacteriia</taxon>
        <taxon>Flavobacteriales</taxon>
        <taxon>Flavobacteriaceae</taxon>
        <taxon>Maribacter</taxon>
    </lineage>
</organism>
<feature type="domain" description="Secretion system C-terminal sorting" evidence="2">
    <location>
        <begin position="734"/>
        <end position="804"/>
    </location>
</feature>